<reference evidence="1" key="1">
    <citation type="journal article" date="2020" name="Fungal Divers.">
        <title>Resolving the Mortierellaceae phylogeny through synthesis of multi-gene phylogenetics and phylogenomics.</title>
        <authorList>
            <person name="Vandepol N."/>
            <person name="Liber J."/>
            <person name="Desiro A."/>
            <person name="Na H."/>
            <person name="Kennedy M."/>
            <person name="Barry K."/>
            <person name="Grigoriev I.V."/>
            <person name="Miller A.N."/>
            <person name="O'Donnell K."/>
            <person name="Stajich J.E."/>
            <person name="Bonito G."/>
        </authorList>
    </citation>
    <scope>NUCLEOTIDE SEQUENCE</scope>
    <source>
        <strain evidence="1">NRRL 28262</strain>
    </source>
</reference>
<protein>
    <submittedName>
        <fullName evidence="1">Uncharacterized protein</fullName>
    </submittedName>
</protein>
<dbReference type="AlphaFoldDB" id="A0AAD4D0M1"/>
<accession>A0AAD4D0M1</accession>
<proteinExistence type="predicted"/>
<name>A0AAD4D0M1_9FUNG</name>
<dbReference type="Proteomes" id="UP001194580">
    <property type="component" value="Unassembled WGS sequence"/>
</dbReference>
<evidence type="ECO:0000313" key="1">
    <source>
        <dbReference type="EMBL" id="KAG0251528.1"/>
    </source>
</evidence>
<gene>
    <name evidence="1" type="ORF">BGZ95_006868</name>
</gene>
<dbReference type="EMBL" id="JAAAIL010003259">
    <property type="protein sequence ID" value="KAG0251528.1"/>
    <property type="molecule type" value="Genomic_DNA"/>
</dbReference>
<feature type="non-terminal residue" evidence="1">
    <location>
        <position position="62"/>
    </location>
</feature>
<evidence type="ECO:0000313" key="2">
    <source>
        <dbReference type="Proteomes" id="UP001194580"/>
    </source>
</evidence>
<keyword evidence="2" id="KW-1185">Reference proteome</keyword>
<comment type="caution">
    <text evidence="1">The sequence shown here is derived from an EMBL/GenBank/DDBJ whole genome shotgun (WGS) entry which is preliminary data.</text>
</comment>
<sequence length="62" mass="7026">MDPMEGNWSASGIMFEAYVLHVFREGDYTFEIRDLQTGNLASVDIPQNPKTVHFNKINLVPA</sequence>
<organism evidence="1 2">
    <name type="scientific">Linnemannia exigua</name>
    <dbReference type="NCBI Taxonomy" id="604196"/>
    <lineage>
        <taxon>Eukaryota</taxon>
        <taxon>Fungi</taxon>
        <taxon>Fungi incertae sedis</taxon>
        <taxon>Mucoromycota</taxon>
        <taxon>Mortierellomycotina</taxon>
        <taxon>Mortierellomycetes</taxon>
        <taxon>Mortierellales</taxon>
        <taxon>Mortierellaceae</taxon>
        <taxon>Linnemannia</taxon>
    </lineage>
</organism>